<protein>
    <submittedName>
        <fullName evidence="1">Uncharacterized protein</fullName>
    </submittedName>
</protein>
<evidence type="ECO:0000313" key="2">
    <source>
        <dbReference type="Proteomes" id="UP000270094"/>
    </source>
</evidence>
<organism evidence="1 2">
    <name type="scientific">Strongylus vulgaris</name>
    <name type="common">Blood worm</name>
    <dbReference type="NCBI Taxonomy" id="40348"/>
    <lineage>
        <taxon>Eukaryota</taxon>
        <taxon>Metazoa</taxon>
        <taxon>Ecdysozoa</taxon>
        <taxon>Nematoda</taxon>
        <taxon>Chromadorea</taxon>
        <taxon>Rhabditida</taxon>
        <taxon>Rhabditina</taxon>
        <taxon>Rhabditomorpha</taxon>
        <taxon>Strongyloidea</taxon>
        <taxon>Strongylidae</taxon>
        <taxon>Strongylus</taxon>
    </lineage>
</organism>
<dbReference type="EMBL" id="UYYB01105726">
    <property type="protein sequence ID" value="VDM79609.1"/>
    <property type="molecule type" value="Genomic_DNA"/>
</dbReference>
<accession>A0A3P7JIK2</accession>
<proteinExistence type="predicted"/>
<dbReference type="AlphaFoldDB" id="A0A3P7JIK2"/>
<evidence type="ECO:0000313" key="1">
    <source>
        <dbReference type="EMBL" id="VDM79609.1"/>
    </source>
</evidence>
<name>A0A3P7JIK2_STRVU</name>
<keyword evidence="2" id="KW-1185">Reference proteome</keyword>
<dbReference type="Proteomes" id="UP000270094">
    <property type="component" value="Unassembled WGS sequence"/>
</dbReference>
<reference evidence="1 2" key="1">
    <citation type="submission" date="2018-11" db="EMBL/GenBank/DDBJ databases">
        <authorList>
            <consortium name="Pathogen Informatics"/>
        </authorList>
    </citation>
    <scope>NUCLEOTIDE SEQUENCE [LARGE SCALE GENOMIC DNA]</scope>
</reference>
<sequence length="80" mass="8970">MTAVTQALMSSWCQWTDSTRVRARLSIERRLVRITTTRRAVGPIHRFRTLRMNAAATHGGEADDVTANGSFAACRHSRRA</sequence>
<gene>
    <name evidence="1" type="ORF">SVUK_LOCUS14607</name>
</gene>